<dbReference type="InterPro" id="IPR003245">
    <property type="entry name" value="Phytocyanin_dom"/>
</dbReference>
<name>A0A8T2RXP9_CERRI</name>
<accession>A0A8T2RXP9</accession>
<protein>
    <recommendedName>
        <fullName evidence="5">Phytocyanin domain-containing protein</fullName>
    </recommendedName>
</protein>
<dbReference type="Proteomes" id="UP000825935">
    <property type="component" value="Chromosome 23"/>
</dbReference>
<dbReference type="Gene3D" id="2.60.40.420">
    <property type="entry name" value="Cupredoxins - blue copper proteins"/>
    <property type="match status" value="1"/>
</dbReference>
<comment type="caution">
    <text evidence="6">The sequence shown here is derived from an EMBL/GenBank/DDBJ whole genome shotgun (WGS) entry which is preliminary data.</text>
</comment>
<dbReference type="AlphaFoldDB" id="A0A8T2RXP9"/>
<feature type="compositionally biased region" description="Low complexity" evidence="3">
    <location>
        <begin position="144"/>
        <end position="159"/>
    </location>
</feature>
<dbReference type="OMA" id="DYARCTT"/>
<evidence type="ECO:0000256" key="2">
    <source>
        <dbReference type="ARBA" id="ARBA00023180"/>
    </source>
</evidence>
<evidence type="ECO:0000256" key="1">
    <source>
        <dbReference type="ARBA" id="ARBA00022723"/>
    </source>
</evidence>
<feature type="region of interest" description="Disordered" evidence="3">
    <location>
        <begin position="130"/>
        <end position="165"/>
    </location>
</feature>
<reference evidence="6 7" key="1">
    <citation type="submission" date="2021-08" db="EMBL/GenBank/DDBJ databases">
        <title>WGS assembly of Ceratopteris richardii.</title>
        <authorList>
            <person name="Marchant D.B."/>
            <person name="Chen G."/>
            <person name="Jenkins J."/>
            <person name="Shu S."/>
            <person name="Leebens-Mack J."/>
            <person name="Grimwood J."/>
            <person name="Schmutz J."/>
            <person name="Soltis P."/>
            <person name="Soltis D."/>
            <person name="Chen Z.-H."/>
        </authorList>
    </citation>
    <scope>NUCLEOTIDE SEQUENCE [LARGE SCALE GENOMIC DNA]</scope>
    <source>
        <strain evidence="6">Whitten #5841</strain>
        <tissue evidence="6">Leaf</tissue>
    </source>
</reference>
<evidence type="ECO:0000256" key="4">
    <source>
        <dbReference type="SAM" id="SignalP"/>
    </source>
</evidence>
<dbReference type="FunFam" id="2.60.40.420:FF:000003">
    <property type="entry name" value="Blue copper"/>
    <property type="match status" value="1"/>
</dbReference>
<dbReference type="GO" id="GO:0009055">
    <property type="term" value="F:electron transfer activity"/>
    <property type="evidence" value="ECO:0007669"/>
    <property type="project" value="InterPro"/>
</dbReference>
<dbReference type="PANTHER" id="PTHR33021">
    <property type="entry name" value="BLUE COPPER PROTEIN"/>
    <property type="match status" value="1"/>
</dbReference>
<evidence type="ECO:0000313" key="7">
    <source>
        <dbReference type="Proteomes" id="UP000825935"/>
    </source>
</evidence>
<dbReference type="GO" id="GO:0005886">
    <property type="term" value="C:plasma membrane"/>
    <property type="evidence" value="ECO:0007669"/>
    <property type="project" value="TreeGrafter"/>
</dbReference>
<keyword evidence="4" id="KW-0732">Signal</keyword>
<evidence type="ECO:0000259" key="5">
    <source>
        <dbReference type="PROSITE" id="PS51485"/>
    </source>
</evidence>
<keyword evidence="7" id="KW-1185">Reference proteome</keyword>
<feature type="domain" description="Phytocyanin" evidence="5">
    <location>
        <begin position="27"/>
        <end position="126"/>
    </location>
</feature>
<dbReference type="CDD" id="cd04216">
    <property type="entry name" value="Phytocyanin"/>
    <property type="match status" value="1"/>
</dbReference>
<feature type="chain" id="PRO_5035934252" description="Phytocyanin domain-containing protein" evidence="4">
    <location>
        <begin position="27"/>
        <end position="195"/>
    </location>
</feature>
<evidence type="ECO:0000313" key="6">
    <source>
        <dbReference type="EMBL" id="KAH7301349.1"/>
    </source>
</evidence>
<dbReference type="Pfam" id="PF02298">
    <property type="entry name" value="Cu_bind_like"/>
    <property type="match status" value="1"/>
</dbReference>
<dbReference type="SUPFAM" id="SSF49503">
    <property type="entry name" value="Cupredoxins"/>
    <property type="match status" value="1"/>
</dbReference>
<dbReference type="EMBL" id="CM035428">
    <property type="protein sequence ID" value="KAH7301349.1"/>
    <property type="molecule type" value="Genomic_DNA"/>
</dbReference>
<feature type="signal peptide" evidence="4">
    <location>
        <begin position="1"/>
        <end position="26"/>
    </location>
</feature>
<dbReference type="PROSITE" id="PS51485">
    <property type="entry name" value="PHYTOCYANIN"/>
    <property type="match status" value="1"/>
</dbReference>
<gene>
    <name evidence="6" type="ORF">KP509_23G021400</name>
</gene>
<sequence length="195" mass="21002">MKEASERNMRAGCLAVLLMLLQTVEGVTWKVGDSAGWGLGVDYTQWVQLKVFEVGDFLLFTYNSSREDLLEVQPTYYATCTTIDPIASHTDGNTTILLSNSTSRYFISSIPGHCVAGVALEIQVGTPYLSPSPSPAPSSPPFFSPATSISTSPSQSQQAPPLPSVQTSSASQQFKALCLTIFLRIFIPLALLTCT</sequence>
<keyword evidence="1" id="KW-0479">Metal-binding</keyword>
<organism evidence="6 7">
    <name type="scientific">Ceratopteris richardii</name>
    <name type="common">Triangle waterfern</name>
    <dbReference type="NCBI Taxonomy" id="49495"/>
    <lineage>
        <taxon>Eukaryota</taxon>
        <taxon>Viridiplantae</taxon>
        <taxon>Streptophyta</taxon>
        <taxon>Embryophyta</taxon>
        <taxon>Tracheophyta</taxon>
        <taxon>Polypodiopsida</taxon>
        <taxon>Polypodiidae</taxon>
        <taxon>Polypodiales</taxon>
        <taxon>Pteridineae</taxon>
        <taxon>Pteridaceae</taxon>
        <taxon>Parkerioideae</taxon>
        <taxon>Ceratopteris</taxon>
    </lineage>
</organism>
<proteinExistence type="predicted"/>
<dbReference type="InterPro" id="IPR008972">
    <property type="entry name" value="Cupredoxin"/>
</dbReference>
<dbReference type="InterPro" id="IPR039391">
    <property type="entry name" value="Phytocyanin-like"/>
</dbReference>
<dbReference type="GO" id="GO:0046872">
    <property type="term" value="F:metal ion binding"/>
    <property type="evidence" value="ECO:0007669"/>
    <property type="project" value="UniProtKB-KW"/>
</dbReference>
<dbReference type="PANTHER" id="PTHR33021:SF339">
    <property type="entry name" value="OS07G0570600 PROTEIN"/>
    <property type="match status" value="1"/>
</dbReference>
<feature type="compositionally biased region" description="Pro residues" evidence="3">
    <location>
        <begin position="130"/>
        <end position="143"/>
    </location>
</feature>
<dbReference type="OrthoDB" id="1934652at2759"/>
<keyword evidence="2" id="KW-0325">Glycoprotein</keyword>
<evidence type="ECO:0000256" key="3">
    <source>
        <dbReference type="SAM" id="MobiDB-lite"/>
    </source>
</evidence>